<protein>
    <submittedName>
        <fullName evidence="6">Rho GDP-dissociation inhibitor</fullName>
    </submittedName>
</protein>
<dbReference type="EMBL" id="GL883009">
    <property type="protein sequence ID" value="EGG22580.1"/>
    <property type="molecule type" value="Genomic_DNA"/>
</dbReference>
<comment type="similarity">
    <text evidence="2">Belongs to the Rho GDI family.</text>
</comment>
<dbReference type="KEGG" id="dfa:DFA_04710"/>
<evidence type="ECO:0000313" key="6">
    <source>
        <dbReference type="EMBL" id="EGG22580.1"/>
    </source>
</evidence>
<dbReference type="RefSeq" id="XP_004360431.1">
    <property type="nucleotide sequence ID" value="XM_004360374.1"/>
</dbReference>
<feature type="region of interest" description="Disordered" evidence="5">
    <location>
        <begin position="1"/>
        <end position="29"/>
    </location>
</feature>
<dbReference type="GO" id="GO:0006907">
    <property type="term" value="P:pinocytosis"/>
    <property type="evidence" value="ECO:0007669"/>
    <property type="project" value="EnsemblProtists"/>
</dbReference>
<dbReference type="PANTHER" id="PTHR10980:SF3">
    <property type="entry name" value="LD16419P"/>
    <property type="match status" value="1"/>
</dbReference>
<keyword evidence="4" id="KW-0963">Cytoplasm</keyword>
<dbReference type="GO" id="GO:0035023">
    <property type="term" value="P:regulation of Rho protein signal transduction"/>
    <property type="evidence" value="ECO:0007669"/>
    <property type="project" value="EnsemblProtists"/>
</dbReference>
<dbReference type="GO" id="GO:0005829">
    <property type="term" value="C:cytosol"/>
    <property type="evidence" value="ECO:0007669"/>
    <property type="project" value="EnsemblProtists"/>
</dbReference>
<evidence type="ECO:0000256" key="2">
    <source>
        <dbReference type="ARBA" id="ARBA00009758"/>
    </source>
</evidence>
<dbReference type="SUPFAM" id="SSF81296">
    <property type="entry name" value="E set domains"/>
    <property type="match status" value="1"/>
</dbReference>
<dbReference type="Gene3D" id="2.70.50.30">
    <property type="entry name" value="Coagulation Factor XIII, subunit A, domain 1"/>
    <property type="match status" value="1"/>
</dbReference>
<dbReference type="OMA" id="YKPTAAK"/>
<reference evidence="7" key="1">
    <citation type="journal article" date="2011" name="Genome Res.">
        <title>Phylogeny-wide analysis of social amoeba genomes highlights ancient origins for complex intercellular communication.</title>
        <authorList>
            <person name="Heidel A.J."/>
            <person name="Lawal H.M."/>
            <person name="Felder M."/>
            <person name="Schilde C."/>
            <person name="Helps N.R."/>
            <person name="Tunggal B."/>
            <person name="Rivero F."/>
            <person name="John U."/>
            <person name="Schleicher M."/>
            <person name="Eichinger L."/>
            <person name="Platzer M."/>
            <person name="Noegel A.A."/>
            <person name="Schaap P."/>
            <person name="Gloeckner G."/>
        </authorList>
    </citation>
    <scope>NUCLEOTIDE SEQUENCE [LARGE SCALE GENOMIC DNA]</scope>
    <source>
        <strain evidence="7">SH3</strain>
    </source>
</reference>
<dbReference type="PRINTS" id="PR00492">
    <property type="entry name" value="RHOGDI"/>
</dbReference>
<dbReference type="AlphaFoldDB" id="F4PQB7"/>
<comment type="subcellular location">
    <subcellularLocation>
        <location evidence="1">Cytoplasm</location>
    </subcellularLocation>
</comment>
<dbReference type="GeneID" id="14874744"/>
<dbReference type="STRING" id="1054147.F4PQB7"/>
<keyword evidence="7" id="KW-1185">Reference proteome</keyword>
<dbReference type="InterPro" id="IPR000406">
    <property type="entry name" value="Rho_GDI"/>
</dbReference>
<dbReference type="OrthoDB" id="1683373at2759"/>
<dbReference type="GO" id="GO:0007266">
    <property type="term" value="P:Rho protein signal transduction"/>
    <property type="evidence" value="ECO:0007669"/>
    <property type="project" value="InterPro"/>
</dbReference>
<evidence type="ECO:0000256" key="4">
    <source>
        <dbReference type="ARBA" id="ARBA00022490"/>
    </source>
</evidence>
<dbReference type="GO" id="GO:0005096">
    <property type="term" value="F:GTPase activator activity"/>
    <property type="evidence" value="ECO:0007669"/>
    <property type="project" value="UniProtKB-KW"/>
</dbReference>
<dbReference type="Proteomes" id="UP000007797">
    <property type="component" value="Unassembled WGS sequence"/>
</dbReference>
<evidence type="ECO:0000313" key="7">
    <source>
        <dbReference type="Proteomes" id="UP000007797"/>
    </source>
</evidence>
<dbReference type="InterPro" id="IPR014756">
    <property type="entry name" value="Ig_E-set"/>
</dbReference>
<dbReference type="GO" id="GO:0016020">
    <property type="term" value="C:membrane"/>
    <property type="evidence" value="ECO:0007669"/>
    <property type="project" value="TreeGrafter"/>
</dbReference>
<keyword evidence="3" id="KW-0343">GTPase activation</keyword>
<gene>
    <name evidence="6" type="primary">rdiA</name>
    <name evidence="6" type="ORF">DFA_04710</name>
</gene>
<dbReference type="GO" id="GO:0030036">
    <property type="term" value="P:actin cytoskeleton organization"/>
    <property type="evidence" value="ECO:0007669"/>
    <property type="project" value="EnsemblProtists"/>
</dbReference>
<dbReference type="GO" id="GO:0005094">
    <property type="term" value="F:Rho GDP-dissociation inhibitor activity"/>
    <property type="evidence" value="ECO:0007669"/>
    <property type="project" value="InterPro"/>
</dbReference>
<proteinExistence type="inferred from homology"/>
<dbReference type="InterPro" id="IPR024792">
    <property type="entry name" value="RhoGDI_dom_sf"/>
</dbReference>
<dbReference type="Pfam" id="PF02115">
    <property type="entry name" value="Rho_GDI"/>
    <property type="match status" value="1"/>
</dbReference>
<sequence length="195" mass="22006">MSDDESVPQYKASKPVSIDQLKSQDAEDESLRKYKEALLGQSVAGPKDDPRRVVVQDMTVIFEDRPGGNITYPLNTKEAVEQMKKEPFVLREGCKYKIKISFKVQHEIVSGLLQINTVYRKGIKFGTEKTMLGSFAPQAAFHEVTVPRNDWNEAPSGLLARGSYTAKIDFVDDDKQNHLSIEYAFAIKSDWSSKE</sequence>
<evidence type="ECO:0000256" key="1">
    <source>
        <dbReference type="ARBA" id="ARBA00004496"/>
    </source>
</evidence>
<accession>F4PQB7</accession>
<name>F4PQB7_CACFS</name>
<evidence type="ECO:0000256" key="5">
    <source>
        <dbReference type="SAM" id="MobiDB-lite"/>
    </source>
</evidence>
<evidence type="ECO:0000256" key="3">
    <source>
        <dbReference type="ARBA" id="ARBA00022468"/>
    </source>
</evidence>
<dbReference type="PANTHER" id="PTHR10980">
    <property type="entry name" value="RHO GDP-DISSOCIATION INHIBITOR"/>
    <property type="match status" value="1"/>
</dbReference>
<organism evidence="6 7">
    <name type="scientific">Cavenderia fasciculata</name>
    <name type="common">Slime mold</name>
    <name type="synonym">Dictyostelium fasciculatum</name>
    <dbReference type="NCBI Taxonomy" id="261658"/>
    <lineage>
        <taxon>Eukaryota</taxon>
        <taxon>Amoebozoa</taxon>
        <taxon>Evosea</taxon>
        <taxon>Eumycetozoa</taxon>
        <taxon>Dictyostelia</taxon>
        <taxon>Acytosteliales</taxon>
        <taxon>Cavenderiaceae</taxon>
        <taxon>Cavenderia</taxon>
    </lineage>
</organism>
<dbReference type="FunFam" id="2.70.50.30:FF:000004">
    <property type="entry name" value="Rho GDP-dissociation inhibitor 1"/>
    <property type="match status" value="1"/>
</dbReference>
<dbReference type="GO" id="GO:0000281">
    <property type="term" value="P:mitotic cytokinesis"/>
    <property type="evidence" value="ECO:0007669"/>
    <property type="project" value="EnsemblProtists"/>
</dbReference>